<proteinExistence type="predicted"/>
<name>A0A9W8ULY3_AKAMU</name>
<organism evidence="2 3">
    <name type="scientific">Akanthomyces muscarius</name>
    <name type="common">Entomopathogenic fungus</name>
    <name type="synonym">Lecanicillium muscarium</name>
    <dbReference type="NCBI Taxonomy" id="2231603"/>
    <lineage>
        <taxon>Eukaryota</taxon>
        <taxon>Fungi</taxon>
        <taxon>Dikarya</taxon>
        <taxon>Ascomycota</taxon>
        <taxon>Pezizomycotina</taxon>
        <taxon>Sordariomycetes</taxon>
        <taxon>Hypocreomycetidae</taxon>
        <taxon>Hypocreales</taxon>
        <taxon>Cordycipitaceae</taxon>
        <taxon>Akanthomyces</taxon>
    </lineage>
</organism>
<dbReference type="EMBL" id="JAJHUN010000007">
    <property type="protein sequence ID" value="KAJ4156108.1"/>
    <property type="molecule type" value="Genomic_DNA"/>
</dbReference>
<evidence type="ECO:0000313" key="3">
    <source>
        <dbReference type="Proteomes" id="UP001144673"/>
    </source>
</evidence>
<dbReference type="Proteomes" id="UP001144673">
    <property type="component" value="Chromosome 6"/>
</dbReference>
<dbReference type="KEGG" id="amus:LMH87_001321"/>
<comment type="caution">
    <text evidence="2">The sequence shown here is derived from an EMBL/GenBank/DDBJ whole genome shotgun (WGS) entry which is preliminary data.</text>
</comment>
<reference evidence="2" key="1">
    <citation type="journal article" date="2023" name="Access Microbiol">
        <title>De-novo genome assembly for Akanthomyces muscarius, a biocontrol agent of insect agricultural pests.</title>
        <authorList>
            <person name="Erdos Z."/>
            <person name="Studholme D.J."/>
            <person name="Raymond B."/>
            <person name="Sharma M."/>
        </authorList>
    </citation>
    <scope>NUCLEOTIDE SEQUENCE</scope>
    <source>
        <strain evidence="2">Ve6</strain>
    </source>
</reference>
<sequence>MFSGWSTALWALVTLCGASPLASPPNTLSNTRTLTHIVHQFDNGTWVENIASRANGKLLVTLLDRPELYEIDPRNPNATRLVHNFSGYTSLFGVSETSQDVFAVAAGNFSSAEGPVAGSFAIWRVALDRQGEVEVLKVTDIPDAVFLNGMTSLPAPSVDILVGDSTHGVVYRVDIATGQYSVALRDETFLPPHNASLPIGINGIRIHDQHLYYSNTFRQLFGRIPLNTSTGAALGPYEVIGTDFKIDDFAIDERNSTYAAAGFVNEVFKITQRGKTRLVVGKTDSSSVLGATSAALGRTWLDKDVLYITTSGGQASVLDGVSIEGGKVVALFLN</sequence>
<dbReference type="Gene3D" id="2.120.10.30">
    <property type="entry name" value="TolB, C-terminal domain"/>
    <property type="match status" value="1"/>
</dbReference>
<dbReference type="RefSeq" id="XP_056056232.1">
    <property type="nucleotide sequence ID" value="XM_056199380.1"/>
</dbReference>
<dbReference type="InterPro" id="IPR011042">
    <property type="entry name" value="6-blade_b-propeller_TolB-like"/>
</dbReference>
<accession>A0A9W8ULY3</accession>
<gene>
    <name evidence="2" type="ORF">LMH87_001321</name>
</gene>
<protein>
    <submittedName>
        <fullName evidence="2">Uncharacterized protein</fullName>
    </submittedName>
</protein>
<dbReference type="PANTHER" id="PTHR42060:SF1">
    <property type="entry name" value="NHL REPEAT-CONTAINING PROTEIN"/>
    <property type="match status" value="1"/>
</dbReference>
<dbReference type="InterPro" id="IPR052998">
    <property type="entry name" value="Hetero-Diels-Alderase-like"/>
</dbReference>
<dbReference type="PANTHER" id="PTHR42060">
    <property type="entry name" value="NHL REPEAT-CONTAINING PROTEIN-RELATED"/>
    <property type="match status" value="1"/>
</dbReference>
<evidence type="ECO:0000313" key="2">
    <source>
        <dbReference type="EMBL" id="KAJ4156108.1"/>
    </source>
</evidence>
<evidence type="ECO:0000256" key="1">
    <source>
        <dbReference type="SAM" id="SignalP"/>
    </source>
</evidence>
<feature type="chain" id="PRO_5040884400" evidence="1">
    <location>
        <begin position="19"/>
        <end position="334"/>
    </location>
</feature>
<keyword evidence="1" id="KW-0732">Signal</keyword>
<keyword evidence="3" id="KW-1185">Reference proteome</keyword>
<dbReference type="AlphaFoldDB" id="A0A9W8ULY3"/>
<dbReference type="GeneID" id="80888480"/>
<feature type="signal peptide" evidence="1">
    <location>
        <begin position="1"/>
        <end position="18"/>
    </location>
</feature>
<dbReference type="SUPFAM" id="SSF63829">
    <property type="entry name" value="Calcium-dependent phosphotriesterase"/>
    <property type="match status" value="1"/>
</dbReference>